<reference evidence="1" key="1">
    <citation type="journal article" date="2021" name="Antonie Van Leeuwenhoek">
        <title>Draft genome and description of Waterburya agarophytonicola gen. nov. sp. nov. (Pleurocapsales, Cyanobacteria): a seaweed symbiont.</title>
        <authorList>
            <person name="Bonthond G."/>
            <person name="Shalygin S."/>
            <person name="Bayer T."/>
            <person name="Weinberger F."/>
        </authorList>
    </citation>
    <scope>NUCLEOTIDE SEQUENCE</scope>
    <source>
        <strain evidence="1">KI4</strain>
    </source>
</reference>
<organism evidence="1 2">
    <name type="scientific">Waterburya agarophytonicola KI4</name>
    <dbReference type="NCBI Taxonomy" id="2874699"/>
    <lineage>
        <taxon>Bacteria</taxon>
        <taxon>Bacillati</taxon>
        <taxon>Cyanobacteriota</taxon>
        <taxon>Cyanophyceae</taxon>
        <taxon>Pleurocapsales</taxon>
        <taxon>Hyellaceae</taxon>
        <taxon>Waterburya</taxon>
        <taxon>Waterburya agarophytonicola</taxon>
    </lineage>
</organism>
<dbReference type="PANTHER" id="PTHR34235:SF3">
    <property type="entry name" value="SLR1203 PROTEIN"/>
    <property type="match status" value="1"/>
</dbReference>
<sequence length="143" mass="17523">MTNLKQLHDRDFNLWIEKTKEAIQNRDFANMDWDNLLDEIDDMGKSEKRSLDSYMQRLIEHILKLRYWDEEVERCRKSWQQEVVNFRNRINRILKKNPSLKNYLKSEYSDIYQDAISTMRFDFEIPEDDIVEVEQIMKDGYFG</sequence>
<dbReference type="Gene3D" id="1.20.1220.20">
    <property type="entry name" value="Uncharcterised protein PF01724"/>
    <property type="match status" value="1"/>
</dbReference>
<evidence type="ECO:0000313" key="1">
    <source>
        <dbReference type="EMBL" id="MCC0175629.1"/>
    </source>
</evidence>
<dbReference type="AlphaFoldDB" id="A0A964BM58"/>
<comment type="caution">
    <text evidence="1">The sequence shown here is derived from an EMBL/GenBank/DDBJ whole genome shotgun (WGS) entry which is preliminary data.</text>
</comment>
<dbReference type="PANTHER" id="PTHR34235">
    <property type="entry name" value="SLR1203 PROTEIN-RELATED"/>
    <property type="match status" value="1"/>
</dbReference>
<keyword evidence="2" id="KW-1185">Reference proteome</keyword>
<proteinExistence type="predicted"/>
<name>A0A964BM58_9CYAN</name>
<protein>
    <submittedName>
        <fullName evidence="1">DUF29 domain-containing protein</fullName>
    </submittedName>
</protein>
<dbReference type="InterPro" id="IPR002636">
    <property type="entry name" value="DUF29"/>
</dbReference>
<gene>
    <name evidence="1" type="ORF">I4641_01370</name>
</gene>
<dbReference type="RefSeq" id="WP_229638631.1">
    <property type="nucleotide sequence ID" value="NZ_JADWDC010000002.1"/>
</dbReference>
<dbReference type="Pfam" id="PF01724">
    <property type="entry name" value="DUF29"/>
    <property type="match status" value="1"/>
</dbReference>
<dbReference type="EMBL" id="JADWDC010000002">
    <property type="protein sequence ID" value="MCC0175629.1"/>
    <property type="molecule type" value="Genomic_DNA"/>
</dbReference>
<accession>A0A964BM58</accession>
<dbReference type="Proteomes" id="UP000729733">
    <property type="component" value="Unassembled WGS sequence"/>
</dbReference>
<evidence type="ECO:0000313" key="2">
    <source>
        <dbReference type="Proteomes" id="UP000729733"/>
    </source>
</evidence>